<dbReference type="GO" id="GO:0005737">
    <property type="term" value="C:cytoplasm"/>
    <property type="evidence" value="ECO:0007669"/>
    <property type="project" value="UniProtKB-SubCell"/>
</dbReference>
<dbReference type="InterPro" id="IPR004616">
    <property type="entry name" value="Leu/Phe-tRNA_Trfase"/>
</dbReference>
<evidence type="ECO:0000256" key="2">
    <source>
        <dbReference type="ARBA" id="ARBA00022490"/>
    </source>
</evidence>
<dbReference type="FunFam" id="3.40.630.70:FF:000001">
    <property type="entry name" value="Leucyl/phenylalanyl-tRNA--protein transferase"/>
    <property type="match status" value="1"/>
</dbReference>
<evidence type="ECO:0000313" key="17">
    <source>
        <dbReference type="Proteomes" id="UP000509597"/>
    </source>
</evidence>
<dbReference type="RefSeq" id="WP_179358327.1">
    <property type="nucleotide sequence ID" value="NZ_CP058627.1"/>
</dbReference>
<evidence type="ECO:0000313" key="16">
    <source>
        <dbReference type="EMBL" id="QLG88250.1"/>
    </source>
</evidence>
<keyword evidence="4 15" id="KW-0012">Acyltransferase</keyword>
<name>A0A7H9BHQ0_9NEIS</name>
<dbReference type="InterPro" id="IPR042221">
    <property type="entry name" value="Leu/Phe-tRNA_Trfase_N"/>
</dbReference>
<dbReference type="Gene3D" id="3.40.630.70">
    <property type="entry name" value="Leucyl/phenylalanyl-tRNA-protein transferase, C-terminal domain"/>
    <property type="match status" value="1"/>
</dbReference>
<evidence type="ECO:0000256" key="3">
    <source>
        <dbReference type="ARBA" id="ARBA00022679"/>
    </source>
</evidence>
<comment type="function">
    <text evidence="8 15">Functions in the N-end rule pathway of protein degradation where it conjugates Leu, Phe and, less efficiently, Met from aminoacyl-tRNAs to the N-termini of proteins containing an N-terminal arginine or lysine.</text>
</comment>
<evidence type="ECO:0000256" key="4">
    <source>
        <dbReference type="ARBA" id="ARBA00023315"/>
    </source>
</evidence>
<dbReference type="EMBL" id="CP058627">
    <property type="protein sequence ID" value="QLG88250.1"/>
    <property type="molecule type" value="Genomic_DNA"/>
</dbReference>
<evidence type="ECO:0000256" key="1">
    <source>
        <dbReference type="ARBA" id="ARBA00004496"/>
    </source>
</evidence>
<comment type="catalytic activity">
    <reaction evidence="7 15">
        <text>N-terminal L-lysyl-[protein] + L-leucyl-tRNA(Leu) = N-terminal L-leucyl-L-lysyl-[protein] + tRNA(Leu) + H(+)</text>
        <dbReference type="Rhea" id="RHEA:12340"/>
        <dbReference type="Rhea" id="RHEA-COMP:9613"/>
        <dbReference type="Rhea" id="RHEA-COMP:9622"/>
        <dbReference type="Rhea" id="RHEA-COMP:12670"/>
        <dbReference type="Rhea" id="RHEA-COMP:12671"/>
        <dbReference type="ChEBI" id="CHEBI:15378"/>
        <dbReference type="ChEBI" id="CHEBI:65249"/>
        <dbReference type="ChEBI" id="CHEBI:78442"/>
        <dbReference type="ChEBI" id="CHEBI:78494"/>
        <dbReference type="ChEBI" id="CHEBI:133043"/>
        <dbReference type="EC" id="2.3.2.6"/>
    </reaction>
</comment>
<evidence type="ECO:0000256" key="11">
    <source>
        <dbReference type="ARBA" id="ARBA00074372"/>
    </source>
</evidence>
<keyword evidence="3 15" id="KW-0808">Transferase</keyword>
<dbReference type="InterPro" id="IPR016181">
    <property type="entry name" value="Acyl_CoA_acyltransferase"/>
</dbReference>
<dbReference type="PANTHER" id="PTHR30098">
    <property type="entry name" value="LEUCYL/PHENYLALANYL-TRNA--PROTEIN TRANSFERASE"/>
    <property type="match status" value="1"/>
</dbReference>
<dbReference type="GO" id="GO:0030163">
    <property type="term" value="P:protein catabolic process"/>
    <property type="evidence" value="ECO:0007669"/>
    <property type="project" value="UniProtKB-UniRule"/>
</dbReference>
<dbReference type="InterPro" id="IPR042203">
    <property type="entry name" value="Leu/Phe-tRNA_Trfase_C"/>
</dbReference>
<evidence type="ECO:0000256" key="14">
    <source>
        <dbReference type="ARBA" id="ARBA00083640"/>
    </source>
</evidence>
<evidence type="ECO:0000256" key="8">
    <source>
        <dbReference type="ARBA" id="ARBA00054043"/>
    </source>
</evidence>
<sequence>MIPWLDHRHQFPPLEQALPEPNGLLAAGGDLAPGRILAAYRQGIFPWYMPGEPILWWSPSPRMVLFPDDLHVHRSLDKVIRNRAYRITFDSAFAEVMQGCAAPRGAETGTWISADMLSAYLALHEAGYAHSFECWMDDELVGGLYGMAIGKMFYGESMFAKRADASKIAFVHAVRWLKEQGFGLIDCQMYTDHLARFGAKEIERKQFMRHLGQLIDQYDLLGPWSYRYDSTGEPS</sequence>
<evidence type="ECO:0000256" key="9">
    <source>
        <dbReference type="ARBA" id="ARBA00061535"/>
    </source>
</evidence>
<comment type="subcellular location">
    <subcellularLocation>
        <location evidence="1 15">Cytoplasm</location>
    </subcellularLocation>
</comment>
<evidence type="ECO:0000256" key="12">
    <source>
        <dbReference type="ARBA" id="ARBA00077136"/>
    </source>
</evidence>
<proteinExistence type="inferred from homology"/>
<evidence type="ECO:0000256" key="5">
    <source>
        <dbReference type="ARBA" id="ARBA00050607"/>
    </source>
</evidence>
<dbReference type="Pfam" id="PF03588">
    <property type="entry name" value="Leu_Phe_trans"/>
    <property type="match status" value="1"/>
</dbReference>
<dbReference type="GO" id="GO:0008914">
    <property type="term" value="F:leucyl-tRNA--protein transferase activity"/>
    <property type="evidence" value="ECO:0007669"/>
    <property type="project" value="UniProtKB-UniRule"/>
</dbReference>
<dbReference type="HAMAP" id="MF_00688">
    <property type="entry name" value="Leu_Phe_trans"/>
    <property type="match status" value="1"/>
</dbReference>
<protein>
    <recommendedName>
        <fullName evidence="11 15">Leucyl/phenylalanyl-tRNA--protein transferase</fullName>
        <ecNumber evidence="10 15">2.3.2.6</ecNumber>
    </recommendedName>
    <alternativeName>
        <fullName evidence="12 15">L/F-transferase</fullName>
    </alternativeName>
    <alternativeName>
        <fullName evidence="13 15">Leucyltransferase</fullName>
    </alternativeName>
    <alternativeName>
        <fullName evidence="14 15">Phenyalanyltransferase</fullName>
    </alternativeName>
</protein>
<dbReference type="Proteomes" id="UP000509597">
    <property type="component" value="Chromosome"/>
</dbReference>
<dbReference type="Gene3D" id="3.30.70.3550">
    <property type="entry name" value="Leucyl/phenylalanyl-tRNA-protein transferase, N-terminal domain"/>
    <property type="match status" value="1"/>
</dbReference>
<dbReference type="KEGG" id="chiz:HQ393_08320"/>
<reference evidence="16 17" key="1">
    <citation type="submission" date="2020-07" db="EMBL/GenBank/DDBJ databases">
        <title>Complete genome sequence of Chitinibacter sp. 2T18.</title>
        <authorList>
            <person name="Bae J.-W."/>
            <person name="Choi J.-W."/>
        </authorList>
    </citation>
    <scope>NUCLEOTIDE SEQUENCE [LARGE SCALE GENOMIC DNA]</scope>
    <source>
        <strain evidence="16 17">2T18</strain>
    </source>
</reference>
<evidence type="ECO:0000256" key="15">
    <source>
        <dbReference type="HAMAP-Rule" id="MF_00688"/>
    </source>
</evidence>
<comment type="catalytic activity">
    <reaction evidence="6 15">
        <text>N-terminal L-arginyl-[protein] + L-leucyl-tRNA(Leu) = N-terminal L-leucyl-L-arginyl-[protein] + tRNA(Leu) + H(+)</text>
        <dbReference type="Rhea" id="RHEA:50416"/>
        <dbReference type="Rhea" id="RHEA-COMP:9613"/>
        <dbReference type="Rhea" id="RHEA-COMP:9622"/>
        <dbReference type="Rhea" id="RHEA-COMP:12672"/>
        <dbReference type="Rhea" id="RHEA-COMP:12673"/>
        <dbReference type="ChEBI" id="CHEBI:15378"/>
        <dbReference type="ChEBI" id="CHEBI:64719"/>
        <dbReference type="ChEBI" id="CHEBI:78442"/>
        <dbReference type="ChEBI" id="CHEBI:78494"/>
        <dbReference type="ChEBI" id="CHEBI:133044"/>
        <dbReference type="EC" id="2.3.2.6"/>
    </reaction>
</comment>
<dbReference type="NCBIfam" id="TIGR00667">
    <property type="entry name" value="aat"/>
    <property type="match status" value="1"/>
</dbReference>
<comment type="similarity">
    <text evidence="9 15">Belongs to the L/F-transferase family.</text>
</comment>
<dbReference type="FunFam" id="3.30.70.3550:FF:000001">
    <property type="entry name" value="Leucyl/phenylalanyl-tRNA--protein transferase"/>
    <property type="match status" value="1"/>
</dbReference>
<gene>
    <name evidence="15" type="primary">aat</name>
    <name evidence="16" type="ORF">HQ393_08320</name>
</gene>
<evidence type="ECO:0000256" key="7">
    <source>
        <dbReference type="ARBA" id="ARBA00051538"/>
    </source>
</evidence>
<dbReference type="AlphaFoldDB" id="A0A7H9BHQ0"/>
<organism evidence="16 17">
    <name type="scientific">Chitinibacter bivalviorum</name>
    <dbReference type="NCBI Taxonomy" id="2739434"/>
    <lineage>
        <taxon>Bacteria</taxon>
        <taxon>Pseudomonadati</taxon>
        <taxon>Pseudomonadota</taxon>
        <taxon>Betaproteobacteria</taxon>
        <taxon>Neisseriales</taxon>
        <taxon>Chitinibacteraceae</taxon>
        <taxon>Chitinibacter</taxon>
    </lineage>
</organism>
<accession>A0A7H9BHQ0</accession>
<evidence type="ECO:0000256" key="13">
    <source>
        <dbReference type="ARBA" id="ARBA00077165"/>
    </source>
</evidence>
<dbReference type="EC" id="2.3.2.6" evidence="10 15"/>
<keyword evidence="2 15" id="KW-0963">Cytoplasm</keyword>
<keyword evidence="17" id="KW-1185">Reference proteome</keyword>
<evidence type="ECO:0000256" key="10">
    <source>
        <dbReference type="ARBA" id="ARBA00066767"/>
    </source>
</evidence>
<evidence type="ECO:0000256" key="6">
    <source>
        <dbReference type="ARBA" id="ARBA00050652"/>
    </source>
</evidence>
<dbReference type="SUPFAM" id="SSF55729">
    <property type="entry name" value="Acyl-CoA N-acyltransferases (Nat)"/>
    <property type="match status" value="1"/>
</dbReference>
<comment type="catalytic activity">
    <reaction evidence="5 15">
        <text>L-phenylalanyl-tRNA(Phe) + an N-terminal L-alpha-aminoacyl-[protein] = an N-terminal L-phenylalanyl-L-alpha-aminoacyl-[protein] + tRNA(Phe)</text>
        <dbReference type="Rhea" id="RHEA:43632"/>
        <dbReference type="Rhea" id="RHEA-COMP:9668"/>
        <dbReference type="Rhea" id="RHEA-COMP:9699"/>
        <dbReference type="Rhea" id="RHEA-COMP:10636"/>
        <dbReference type="Rhea" id="RHEA-COMP:10637"/>
        <dbReference type="ChEBI" id="CHEBI:78442"/>
        <dbReference type="ChEBI" id="CHEBI:78531"/>
        <dbReference type="ChEBI" id="CHEBI:78597"/>
        <dbReference type="ChEBI" id="CHEBI:83561"/>
        <dbReference type="EC" id="2.3.2.6"/>
    </reaction>
</comment>
<dbReference type="PANTHER" id="PTHR30098:SF2">
    <property type="entry name" value="LEUCYL_PHENYLALANYL-TRNA--PROTEIN TRANSFERASE"/>
    <property type="match status" value="1"/>
</dbReference>